<dbReference type="Proteomes" id="UP000517765">
    <property type="component" value="Unassembled WGS sequence"/>
</dbReference>
<reference evidence="4" key="1">
    <citation type="submission" date="2020-05" db="EMBL/GenBank/DDBJ databases">
        <title>Classification of alakaliphilic streptomycetes isolated from an alkaline soil next to Lonar Crater, India and a proposal for the recognition of Streptomyces alkaliterrae sp. nov.</title>
        <authorList>
            <person name="Golinska P."/>
        </authorList>
    </citation>
    <scope>NUCLEOTIDE SEQUENCE [LARGE SCALE GENOMIC DNA]</scope>
    <source>
        <strain evidence="4">OF8</strain>
    </source>
</reference>
<evidence type="ECO:0000313" key="4">
    <source>
        <dbReference type="Proteomes" id="UP000517765"/>
    </source>
</evidence>
<feature type="region of interest" description="Disordered" evidence="1">
    <location>
        <begin position="26"/>
        <end position="56"/>
    </location>
</feature>
<comment type="caution">
    <text evidence="3">The sequence shown here is derived from an EMBL/GenBank/DDBJ whole genome shotgun (WGS) entry which is preliminary data.</text>
</comment>
<sequence length="56" mass="5374">MRRSGPTALPGVALTAAALLLTAACAGGPATGNGPTDDPTPTTAEPTERGESPTPS</sequence>
<gene>
    <name evidence="3" type="ORF">H3147_20175</name>
</gene>
<evidence type="ECO:0000256" key="1">
    <source>
        <dbReference type="SAM" id="MobiDB-lite"/>
    </source>
</evidence>
<dbReference type="AlphaFoldDB" id="A0A7W3WZE9"/>
<accession>A0A7W3WZE9</accession>
<feature type="chain" id="PRO_5031033255" evidence="2">
    <location>
        <begin position="27"/>
        <end position="56"/>
    </location>
</feature>
<feature type="compositionally biased region" description="Basic and acidic residues" evidence="1">
    <location>
        <begin position="46"/>
        <end position="56"/>
    </location>
</feature>
<feature type="signal peptide" evidence="2">
    <location>
        <begin position="1"/>
        <end position="26"/>
    </location>
</feature>
<dbReference type="PROSITE" id="PS51257">
    <property type="entry name" value="PROKAR_LIPOPROTEIN"/>
    <property type="match status" value="1"/>
</dbReference>
<evidence type="ECO:0000256" key="2">
    <source>
        <dbReference type="SAM" id="SignalP"/>
    </source>
</evidence>
<name>A0A7W3WZE9_9ACTN</name>
<feature type="compositionally biased region" description="Low complexity" evidence="1">
    <location>
        <begin position="26"/>
        <end position="45"/>
    </location>
</feature>
<keyword evidence="2" id="KW-0732">Signal</keyword>
<dbReference type="EMBL" id="JABJXA010000144">
    <property type="protein sequence ID" value="MBB1261125.1"/>
    <property type="molecule type" value="Genomic_DNA"/>
</dbReference>
<evidence type="ECO:0000313" key="3">
    <source>
        <dbReference type="EMBL" id="MBB1261125.1"/>
    </source>
</evidence>
<protein>
    <submittedName>
        <fullName evidence="3">Iron-siderophore ABC transporter substrate-binding protein</fullName>
    </submittedName>
</protein>
<proteinExistence type="predicted"/>
<organism evidence="3 4">
    <name type="scientific">Streptomyces alkaliterrae</name>
    <dbReference type="NCBI Taxonomy" id="2213162"/>
    <lineage>
        <taxon>Bacteria</taxon>
        <taxon>Bacillati</taxon>
        <taxon>Actinomycetota</taxon>
        <taxon>Actinomycetes</taxon>
        <taxon>Kitasatosporales</taxon>
        <taxon>Streptomycetaceae</taxon>
        <taxon>Streptomyces</taxon>
    </lineage>
</organism>
<feature type="non-terminal residue" evidence="3">
    <location>
        <position position="56"/>
    </location>
</feature>